<keyword evidence="2" id="KW-1185">Reference proteome</keyword>
<protein>
    <submittedName>
        <fullName evidence="1">Uncharacterized protein</fullName>
    </submittedName>
</protein>
<dbReference type="EMBL" id="LT994651">
    <property type="protein sequence ID" value="SPN79113.1"/>
    <property type="molecule type" value="Genomic_DNA"/>
</dbReference>
<reference evidence="1" key="1">
    <citation type="submission" date="2018-03" db="EMBL/GenBank/DDBJ databases">
        <authorList>
            <consortium name="Urmite Genomes"/>
        </authorList>
    </citation>
    <scope>NUCLEOTIDE SEQUENCE [LARGE SCALE GENOMIC DNA]</scope>
    <source>
        <strain evidence="1">IHUMI-27.7</strain>
    </source>
</reference>
<gene>
    <name evidence="1" type="ORF">BRZCDTV_164</name>
</gene>
<dbReference type="Proteomes" id="UP000273054">
    <property type="component" value="Segment"/>
</dbReference>
<evidence type="ECO:0000313" key="2">
    <source>
        <dbReference type="Proteomes" id="UP000273054"/>
    </source>
</evidence>
<organism evidence="1">
    <name type="scientific">Brazilian cedratvirus IHUMI</name>
    <dbReference type="NCBI Taxonomy" id="2126980"/>
    <lineage>
        <taxon>Viruses</taxon>
        <taxon>Pithoviruses</taxon>
        <taxon>Orthocedratvirinae</taxon>
        <taxon>Alphacedratvirus</taxon>
        <taxon>Alphacedratvirus brasiliense</taxon>
    </lineage>
</organism>
<evidence type="ECO:0000313" key="1">
    <source>
        <dbReference type="EMBL" id="SPN79113.1"/>
    </source>
</evidence>
<sequence>MDKRSLADYLSSYLPFYVPRRYFIQYLYMSREQLDRVPPIDPHDVGFIYQGDKVHVYELCPEEWFTAYYNIQEELQRQPDNLLQGRFALGWFLTLLSYYKPNKRNYFGESF</sequence>
<name>A0A2R8FDN1_9VIRU</name>
<accession>A0A2R8FDN1</accession>
<proteinExistence type="predicted"/>